<evidence type="ECO:0000256" key="1">
    <source>
        <dbReference type="SAM" id="MobiDB-lite"/>
    </source>
</evidence>
<comment type="caution">
    <text evidence="3">The sequence shown here is derived from an EMBL/GenBank/DDBJ whole genome shotgun (WGS) entry which is preliminary data.</text>
</comment>
<feature type="region of interest" description="Disordered" evidence="1">
    <location>
        <begin position="1"/>
        <end position="25"/>
    </location>
</feature>
<dbReference type="EMBL" id="BMHI01000004">
    <property type="protein sequence ID" value="GGB34036.1"/>
    <property type="molecule type" value="Genomic_DNA"/>
</dbReference>
<dbReference type="InterPro" id="IPR029068">
    <property type="entry name" value="Glyas_Bleomycin-R_OHBP_Dase"/>
</dbReference>
<dbReference type="SUPFAM" id="SSF54593">
    <property type="entry name" value="Glyoxalase/Bleomycin resistance protein/Dihydroxybiphenyl dioxygenase"/>
    <property type="match status" value="1"/>
</dbReference>
<dbReference type="CDD" id="cd06588">
    <property type="entry name" value="PhnB_like"/>
    <property type="match status" value="1"/>
</dbReference>
<dbReference type="PIRSF" id="PIRSF021700">
    <property type="entry name" value="3_dmu_93_MTrfase"/>
    <property type="match status" value="1"/>
</dbReference>
<keyword evidence="4" id="KW-1185">Reference proteome</keyword>
<evidence type="ECO:0000313" key="4">
    <source>
        <dbReference type="Proteomes" id="UP000636793"/>
    </source>
</evidence>
<dbReference type="Proteomes" id="UP000636793">
    <property type="component" value="Unassembled WGS sequence"/>
</dbReference>
<proteinExistence type="predicted"/>
<reference evidence="3" key="1">
    <citation type="journal article" date="2014" name="Int. J. Syst. Evol. Microbiol.">
        <title>Complete genome sequence of Corynebacterium casei LMG S-19264T (=DSM 44701T), isolated from a smear-ripened cheese.</title>
        <authorList>
            <consortium name="US DOE Joint Genome Institute (JGI-PGF)"/>
            <person name="Walter F."/>
            <person name="Albersmeier A."/>
            <person name="Kalinowski J."/>
            <person name="Ruckert C."/>
        </authorList>
    </citation>
    <scope>NUCLEOTIDE SEQUENCE</scope>
    <source>
        <strain evidence="3">CGMCC 1.15085</strain>
    </source>
</reference>
<dbReference type="AlphaFoldDB" id="A0A916T8C4"/>
<accession>A0A916T8C4</accession>
<gene>
    <name evidence="3" type="primary">yteG</name>
    <name evidence="3" type="ORF">GCM10011492_25820</name>
</gene>
<organism evidence="3 4">
    <name type="scientific">Flexivirga endophytica</name>
    <dbReference type="NCBI Taxonomy" id="1849103"/>
    <lineage>
        <taxon>Bacteria</taxon>
        <taxon>Bacillati</taxon>
        <taxon>Actinomycetota</taxon>
        <taxon>Actinomycetes</taxon>
        <taxon>Micrococcales</taxon>
        <taxon>Dermacoccaceae</taxon>
        <taxon>Flexivirga</taxon>
    </lineage>
</organism>
<dbReference type="InterPro" id="IPR028973">
    <property type="entry name" value="PhnB-like"/>
</dbReference>
<evidence type="ECO:0000259" key="2">
    <source>
        <dbReference type="Pfam" id="PF06983"/>
    </source>
</evidence>
<sequence length="182" mass="20124">MSNREDFEKDRGPREVSGRGTSGELRGVEAPIRPCLWFHDNAEEAMKFYVELFPDSHIDGIERYPDESLDEHYKGMSGKVINGRFTLNGVQFVCLDGGPSFTFNEAVSFTVACADQAEIDRYWQALSAVPEAEQCGWCKDRYGVSWQILPANLGELMTGPAAIQALMGMHKIVIGDLQAAGA</sequence>
<dbReference type="InterPro" id="IPR009725">
    <property type="entry name" value="3_dmu_93_MTrfase"/>
</dbReference>
<reference evidence="3" key="2">
    <citation type="submission" date="2020-09" db="EMBL/GenBank/DDBJ databases">
        <authorList>
            <person name="Sun Q."/>
            <person name="Zhou Y."/>
        </authorList>
    </citation>
    <scope>NUCLEOTIDE SEQUENCE</scope>
    <source>
        <strain evidence="3">CGMCC 1.15085</strain>
    </source>
</reference>
<dbReference type="Gene3D" id="3.10.180.10">
    <property type="entry name" value="2,3-Dihydroxybiphenyl 1,2-Dioxygenase, domain 1"/>
    <property type="match status" value="1"/>
</dbReference>
<name>A0A916T8C4_9MICO</name>
<evidence type="ECO:0000313" key="3">
    <source>
        <dbReference type="EMBL" id="GGB34036.1"/>
    </source>
</evidence>
<dbReference type="Pfam" id="PF06983">
    <property type="entry name" value="3-dmu-9_3-mt"/>
    <property type="match status" value="1"/>
</dbReference>
<dbReference type="PANTHER" id="PTHR33990">
    <property type="entry name" value="PROTEIN YJDN-RELATED"/>
    <property type="match status" value="1"/>
</dbReference>
<feature type="domain" description="PhnB-like" evidence="2">
    <location>
        <begin position="32"/>
        <end position="148"/>
    </location>
</feature>
<dbReference type="RefSeq" id="WP_308420976.1">
    <property type="nucleotide sequence ID" value="NZ_BMHI01000004.1"/>
</dbReference>
<feature type="compositionally biased region" description="Basic and acidic residues" evidence="1">
    <location>
        <begin position="1"/>
        <end position="17"/>
    </location>
</feature>
<protein>
    <recommendedName>
        <fullName evidence="2">PhnB-like domain-containing protein</fullName>
    </recommendedName>
</protein>